<evidence type="ECO:0000313" key="2">
    <source>
        <dbReference type="EMBL" id="SNU96267.1"/>
    </source>
</evidence>
<dbReference type="InterPro" id="IPR012338">
    <property type="entry name" value="Beta-lactam/transpept-like"/>
</dbReference>
<feature type="domain" description="Beta-lactamase class A catalytic" evidence="1">
    <location>
        <begin position="31"/>
        <end position="223"/>
    </location>
</feature>
<sequence>MQELDMYLKEQIKNFAGDWSYLIQRYDDEKLPKISYQKNYVHKSASMIKVLILATLCDSDIDFAKKIRVDTVPHVEGGGALQEINGDAKLTIKALASLMIVLSDNLATNLLINQIGMEKIQAYADKLHLTNTKIQRCMMDFVAAKNNKENYMSVADYNTLLYHIYTKRNETRFSFAWEVLARQQFRDRIPYYWDENIIFHHKTGMLDYVEHDGGVYEGKNGVYSIIFFASNLPSNAVGGHQMGELGKYTLEYLDSTKQRS</sequence>
<keyword evidence="3" id="KW-1185">Reference proteome</keyword>
<dbReference type="Pfam" id="PF13354">
    <property type="entry name" value="Beta-lactamase2"/>
    <property type="match status" value="1"/>
</dbReference>
<dbReference type="SUPFAM" id="SSF56601">
    <property type="entry name" value="beta-lactamase/transpeptidase-like"/>
    <property type="match status" value="1"/>
</dbReference>
<dbReference type="GO" id="GO:0046677">
    <property type="term" value="P:response to antibiotic"/>
    <property type="evidence" value="ECO:0007669"/>
    <property type="project" value="InterPro"/>
</dbReference>
<reference evidence="2 3" key="1">
    <citation type="submission" date="2017-06" db="EMBL/GenBank/DDBJ databases">
        <authorList>
            <consortium name="Pathogen Informatics"/>
        </authorList>
    </citation>
    <scope>NUCLEOTIDE SEQUENCE [LARGE SCALE GENOMIC DNA]</scope>
    <source>
        <strain evidence="2 3">NCTC10570</strain>
    </source>
</reference>
<dbReference type="eggNOG" id="COG2367">
    <property type="taxonomic scope" value="Bacteria"/>
</dbReference>
<proteinExistence type="predicted"/>
<dbReference type="AlphaFoldDB" id="A0A239TF34"/>
<dbReference type="GO" id="GO:0008800">
    <property type="term" value="F:beta-lactamase activity"/>
    <property type="evidence" value="ECO:0007669"/>
    <property type="project" value="InterPro"/>
</dbReference>
<dbReference type="GO" id="GO:0030655">
    <property type="term" value="P:beta-lactam antibiotic catabolic process"/>
    <property type="evidence" value="ECO:0007669"/>
    <property type="project" value="InterPro"/>
</dbReference>
<dbReference type="InterPro" id="IPR000871">
    <property type="entry name" value="Beta-lactam_class-A"/>
</dbReference>
<dbReference type="Proteomes" id="UP000215383">
    <property type="component" value="Chromosome 1"/>
</dbReference>
<name>A0A239TF34_9FIRM</name>
<dbReference type="PANTHER" id="PTHR35333:SF3">
    <property type="entry name" value="BETA-LACTAMASE-TYPE TRANSPEPTIDASE FOLD CONTAINING PROTEIN"/>
    <property type="match status" value="1"/>
</dbReference>
<evidence type="ECO:0000259" key="1">
    <source>
        <dbReference type="Pfam" id="PF13354"/>
    </source>
</evidence>
<dbReference type="EMBL" id="LT906446">
    <property type="protein sequence ID" value="SNU96267.1"/>
    <property type="molecule type" value="Genomic_DNA"/>
</dbReference>
<dbReference type="Gene3D" id="3.40.710.10">
    <property type="entry name" value="DD-peptidase/beta-lactamase superfamily"/>
    <property type="match status" value="1"/>
</dbReference>
<dbReference type="PANTHER" id="PTHR35333">
    <property type="entry name" value="BETA-LACTAMASE"/>
    <property type="match status" value="1"/>
</dbReference>
<dbReference type="InterPro" id="IPR045155">
    <property type="entry name" value="Beta-lactam_cat"/>
</dbReference>
<accession>A0A239TF34</accession>
<gene>
    <name evidence="2" type="ORF">SAMEA4364220_00555</name>
</gene>
<organism evidence="2 3">
    <name type="scientific">Megamonas hypermegale</name>
    <dbReference type="NCBI Taxonomy" id="158847"/>
    <lineage>
        <taxon>Bacteria</taxon>
        <taxon>Bacillati</taxon>
        <taxon>Bacillota</taxon>
        <taxon>Negativicutes</taxon>
        <taxon>Selenomonadales</taxon>
        <taxon>Selenomonadaceae</taxon>
        <taxon>Megamonas</taxon>
    </lineage>
</organism>
<evidence type="ECO:0000313" key="3">
    <source>
        <dbReference type="Proteomes" id="UP000215383"/>
    </source>
</evidence>
<dbReference type="RefSeq" id="WP_027890867.1">
    <property type="nucleotide sequence ID" value="NZ_LT906446.1"/>
</dbReference>
<protein>
    <recommendedName>
        <fullName evidence="1">Beta-lactamase class A catalytic domain-containing protein</fullName>
    </recommendedName>
</protein>
<dbReference type="GeneID" id="78506586"/>